<dbReference type="Proteomes" id="UP000008711">
    <property type="component" value="Unassembled WGS sequence"/>
</dbReference>
<name>B3NTB9_DROER</name>
<keyword evidence="3" id="KW-1185">Reference proteome</keyword>
<dbReference type="HOGENOM" id="CLU_1662667_0_0_1"/>
<feature type="compositionally biased region" description="Polar residues" evidence="1">
    <location>
        <begin position="142"/>
        <end position="155"/>
    </location>
</feature>
<proteinExistence type="predicted"/>
<gene>
    <name evidence="2" type="primary">Dere\GG18136</name>
    <name evidence="2" type="synonym">dere_GLEANR_3001</name>
    <name evidence="2" type="synonym">GG18136</name>
    <name evidence="2" type="ORF">Dere_GG18136</name>
</gene>
<dbReference type="AlphaFoldDB" id="B3NTB9"/>
<feature type="region of interest" description="Disordered" evidence="1">
    <location>
        <begin position="115"/>
        <end position="155"/>
    </location>
</feature>
<protein>
    <submittedName>
        <fullName evidence="2">Uncharacterized protein</fullName>
    </submittedName>
</protein>
<accession>B3NTB9</accession>
<reference evidence="2 3" key="2">
    <citation type="journal article" date="2008" name="Bioinformatics">
        <title>Assembly reconciliation.</title>
        <authorList>
            <person name="Zimin A.V."/>
            <person name="Smith D.R."/>
            <person name="Sutton G."/>
            <person name="Yorke J.A."/>
        </authorList>
    </citation>
    <scope>NUCLEOTIDE SEQUENCE [LARGE SCALE GENOMIC DNA]</scope>
    <source>
        <strain evidence="2 3">TSC#14021-0224.01</strain>
    </source>
</reference>
<evidence type="ECO:0000313" key="2">
    <source>
        <dbReference type="EMBL" id="EDV46570.1"/>
    </source>
</evidence>
<dbReference type="OrthoDB" id="7864976at2759"/>
<dbReference type="PhylomeDB" id="B3NTB9"/>
<evidence type="ECO:0000256" key="1">
    <source>
        <dbReference type="SAM" id="MobiDB-lite"/>
    </source>
</evidence>
<reference evidence="2 3" key="1">
    <citation type="journal article" date="2007" name="Nature">
        <title>Evolution of genes and genomes on the Drosophila phylogeny.</title>
        <authorList>
            <consortium name="Drosophila 12 Genomes Consortium"/>
            <person name="Clark A.G."/>
            <person name="Eisen M.B."/>
            <person name="Smith D.R."/>
            <person name="Bergman C.M."/>
            <person name="Oliver B."/>
            <person name="Markow T.A."/>
            <person name="Kaufman T.C."/>
            <person name="Kellis M."/>
            <person name="Gelbart W."/>
            <person name="Iyer V.N."/>
            <person name="Pollard D.A."/>
            <person name="Sackton T.B."/>
            <person name="Larracuente A.M."/>
            <person name="Singh N.D."/>
            <person name="Abad J.P."/>
            <person name="Abt D.N."/>
            <person name="Adryan B."/>
            <person name="Aguade M."/>
            <person name="Akashi H."/>
            <person name="Anderson W.W."/>
            <person name="Aquadro C.F."/>
            <person name="Ardell D.H."/>
            <person name="Arguello R."/>
            <person name="Artieri C.G."/>
            <person name="Barbash D.A."/>
            <person name="Barker D."/>
            <person name="Barsanti P."/>
            <person name="Batterham P."/>
            <person name="Batzoglou S."/>
            <person name="Begun D."/>
            <person name="Bhutkar A."/>
            <person name="Blanco E."/>
            <person name="Bosak S.A."/>
            <person name="Bradley R.K."/>
            <person name="Brand A.D."/>
            <person name="Brent M.R."/>
            <person name="Brooks A.N."/>
            <person name="Brown R.H."/>
            <person name="Butlin R.K."/>
            <person name="Caggese C."/>
            <person name="Calvi B.R."/>
            <person name="Bernardo de Carvalho A."/>
            <person name="Caspi A."/>
            <person name="Castrezana S."/>
            <person name="Celniker S.E."/>
            <person name="Chang J.L."/>
            <person name="Chapple C."/>
            <person name="Chatterji S."/>
            <person name="Chinwalla A."/>
            <person name="Civetta A."/>
            <person name="Clifton S.W."/>
            <person name="Comeron J.M."/>
            <person name="Costello J.C."/>
            <person name="Coyne J.A."/>
            <person name="Daub J."/>
            <person name="David R.G."/>
            <person name="Delcher A.L."/>
            <person name="Delehaunty K."/>
            <person name="Do C.B."/>
            <person name="Ebling H."/>
            <person name="Edwards K."/>
            <person name="Eickbush T."/>
            <person name="Evans J.D."/>
            <person name="Filipski A."/>
            <person name="Findeiss S."/>
            <person name="Freyhult E."/>
            <person name="Fulton L."/>
            <person name="Fulton R."/>
            <person name="Garcia A.C."/>
            <person name="Gardiner A."/>
            <person name="Garfield D.A."/>
            <person name="Garvin B.E."/>
            <person name="Gibson G."/>
            <person name="Gilbert D."/>
            <person name="Gnerre S."/>
            <person name="Godfrey J."/>
            <person name="Good R."/>
            <person name="Gotea V."/>
            <person name="Gravely B."/>
            <person name="Greenberg A.J."/>
            <person name="Griffiths-Jones S."/>
            <person name="Gross S."/>
            <person name="Guigo R."/>
            <person name="Gustafson E.A."/>
            <person name="Haerty W."/>
            <person name="Hahn M.W."/>
            <person name="Halligan D.L."/>
            <person name="Halpern A.L."/>
            <person name="Halter G.M."/>
            <person name="Han M.V."/>
            <person name="Heger A."/>
            <person name="Hillier L."/>
            <person name="Hinrichs A.S."/>
            <person name="Holmes I."/>
            <person name="Hoskins R.A."/>
            <person name="Hubisz M.J."/>
            <person name="Hultmark D."/>
            <person name="Huntley M.A."/>
            <person name="Jaffe D.B."/>
            <person name="Jagadeeshan S."/>
            <person name="Jeck W.R."/>
            <person name="Johnson J."/>
            <person name="Jones C.D."/>
            <person name="Jordan W.C."/>
            <person name="Karpen G.H."/>
            <person name="Kataoka E."/>
            <person name="Keightley P.D."/>
            <person name="Kheradpour P."/>
            <person name="Kirkness E.F."/>
            <person name="Koerich L.B."/>
            <person name="Kristiansen K."/>
            <person name="Kudrna D."/>
            <person name="Kulathinal R.J."/>
            <person name="Kumar S."/>
            <person name="Kwok R."/>
            <person name="Lander E."/>
            <person name="Langley C.H."/>
            <person name="Lapoint R."/>
            <person name="Lazzaro B.P."/>
            <person name="Lee S.J."/>
            <person name="Levesque L."/>
            <person name="Li R."/>
            <person name="Lin C.F."/>
            <person name="Lin M.F."/>
            <person name="Lindblad-Toh K."/>
            <person name="Llopart A."/>
            <person name="Long M."/>
            <person name="Low L."/>
            <person name="Lozovsky E."/>
            <person name="Lu J."/>
            <person name="Luo M."/>
            <person name="Machado C.A."/>
            <person name="Makalowski W."/>
            <person name="Marzo M."/>
            <person name="Matsuda M."/>
            <person name="Matzkin L."/>
            <person name="McAllister B."/>
            <person name="McBride C.S."/>
            <person name="McKernan B."/>
            <person name="McKernan K."/>
            <person name="Mendez-Lago M."/>
            <person name="Minx P."/>
            <person name="Mollenhauer M.U."/>
            <person name="Montooth K."/>
            <person name="Mount S.M."/>
            <person name="Mu X."/>
            <person name="Myers E."/>
            <person name="Negre B."/>
            <person name="Newfeld S."/>
            <person name="Nielsen R."/>
            <person name="Noor M.A."/>
            <person name="O'Grady P."/>
            <person name="Pachter L."/>
            <person name="Papaceit M."/>
            <person name="Parisi M.J."/>
            <person name="Parisi M."/>
            <person name="Parts L."/>
            <person name="Pedersen J.S."/>
            <person name="Pesole G."/>
            <person name="Phillippy A.M."/>
            <person name="Ponting C.P."/>
            <person name="Pop M."/>
            <person name="Porcelli D."/>
            <person name="Powell J.R."/>
            <person name="Prohaska S."/>
            <person name="Pruitt K."/>
            <person name="Puig M."/>
            <person name="Quesneville H."/>
            <person name="Ram K.R."/>
            <person name="Rand D."/>
            <person name="Rasmussen M.D."/>
            <person name="Reed L.K."/>
            <person name="Reenan R."/>
            <person name="Reily A."/>
            <person name="Remington K.A."/>
            <person name="Rieger T.T."/>
            <person name="Ritchie M.G."/>
            <person name="Robin C."/>
            <person name="Rogers Y.H."/>
            <person name="Rohde C."/>
            <person name="Rozas J."/>
            <person name="Rubenfield M.J."/>
            <person name="Ruiz A."/>
            <person name="Russo S."/>
            <person name="Salzberg S.L."/>
            <person name="Sanchez-Gracia A."/>
            <person name="Saranga D.J."/>
            <person name="Sato H."/>
            <person name="Schaeffer S.W."/>
            <person name="Schatz M.C."/>
            <person name="Schlenke T."/>
            <person name="Schwartz R."/>
            <person name="Segarra C."/>
            <person name="Singh R.S."/>
            <person name="Sirot L."/>
            <person name="Sirota M."/>
            <person name="Sisneros N.B."/>
            <person name="Smith C.D."/>
            <person name="Smith T.F."/>
            <person name="Spieth J."/>
            <person name="Stage D.E."/>
            <person name="Stark A."/>
            <person name="Stephan W."/>
            <person name="Strausberg R.L."/>
            <person name="Strempel S."/>
            <person name="Sturgill D."/>
            <person name="Sutton G."/>
            <person name="Sutton G.G."/>
            <person name="Tao W."/>
            <person name="Teichmann S."/>
            <person name="Tobari Y.N."/>
            <person name="Tomimura Y."/>
            <person name="Tsolas J.M."/>
            <person name="Valente V.L."/>
            <person name="Venter E."/>
            <person name="Venter J.C."/>
            <person name="Vicario S."/>
            <person name="Vieira F.G."/>
            <person name="Vilella A.J."/>
            <person name="Villasante A."/>
            <person name="Walenz B."/>
            <person name="Wang J."/>
            <person name="Wasserman M."/>
            <person name="Watts T."/>
            <person name="Wilson D."/>
            <person name="Wilson R.K."/>
            <person name="Wing R.A."/>
            <person name="Wolfner M.F."/>
            <person name="Wong A."/>
            <person name="Wong G.K."/>
            <person name="Wu C.I."/>
            <person name="Wu G."/>
            <person name="Yamamoto D."/>
            <person name="Yang H.P."/>
            <person name="Yang S.P."/>
            <person name="Yorke J.A."/>
            <person name="Yoshida K."/>
            <person name="Zdobnov E."/>
            <person name="Zhang P."/>
            <person name="Zhang Y."/>
            <person name="Zimin A.V."/>
            <person name="Baldwin J."/>
            <person name="Abdouelleil A."/>
            <person name="Abdulkadir J."/>
            <person name="Abebe A."/>
            <person name="Abera B."/>
            <person name="Abreu J."/>
            <person name="Acer S.C."/>
            <person name="Aftuck L."/>
            <person name="Alexander A."/>
            <person name="An P."/>
            <person name="Anderson E."/>
            <person name="Anderson S."/>
            <person name="Arachi H."/>
            <person name="Azer M."/>
            <person name="Bachantsang P."/>
            <person name="Barry A."/>
            <person name="Bayul T."/>
            <person name="Berlin A."/>
            <person name="Bessette D."/>
            <person name="Bloom T."/>
            <person name="Blye J."/>
            <person name="Boguslavskiy L."/>
            <person name="Bonnet C."/>
            <person name="Boukhgalter B."/>
            <person name="Bourzgui I."/>
            <person name="Brown A."/>
            <person name="Cahill P."/>
            <person name="Channer S."/>
            <person name="Cheshatsang Y."/>
            <person name="Chuda L."/>
            <person name="Citroen M."/>
            <person name="Collymore A."/>
            <person name="Cooke P."/>
            <person name="Costello M."/>
            <person name="D'Aco K."/>
            <person name="Daza R."/>
            <person name="De Haan G."/>
            <person name="DeGray S."/>
            <person name="DeMaso C."/>
            <person name="Dhargay N."/>
            <person name="Dooley K."/>
            <person name="Dooley E."/>
            <person name="Doricent M."/>
            <person name="Dorje P."/>
            <person name="Dorjee K."/>
            <person name="Dupes A."/>
            <person name="Elong R."/>
            <person name="Falk J."/>
            <person name="Farina A."/>
            <person name="Faro S."/>
            <person name="Ferguson D."/>
            <person name="Fisher S."/>
            <person name="Foley C.D."/>
            <person name="Franke A."/>
            <person name="Friedrich D."/>
            <person name="Gadbois L."/>
            <person name="Gearin G."/>
            <person name="Gearin C.R."/>
            <person name="Giannoukos G."/>
            <person name="Goode T."/>
            <person name="Graham J."/>
            <person name="Grandbois E."/>
            <person name="Grewal S."/>
            <person name="Gyaltsen K."/>
            <person name="Hafez N."/>
            <person name="Hagos B."/>
            <person name="Hall J."/>
            <person name="Henson C."/>
            <person name="Hollinger A."/>
            <person name="Honan T."/>
            <person name="Huard M.D."/>
            <person name="Hughes L."/>
            <person name="Hurhula B."/>
            <person name="Husby M.E."/>
            <person name="Kamat A."/>
            <person name="Kanga B."/>
            <person name="Kashin S."/>
            <person name="Khazanovich D."/>
            <person name="Kisner P."/>
            <person name="Lance K."/>
            <person name="Lara M."/>
            <person name="Lee W."/>
            <person name="Lennon N."/>
            <person name="Letendre F."/>
            <person name="LeVine R."/>
            <person name="Lipovsky A."/>
            <person name="Liu X."/>
            <person name="Liu J."/>
            <person name="Liu S."/>
            <person name="Lokyitsang T."/>
            <person name="Lokyitsang Y."/>
            <person name="Lubonja R."/>
            <person name="Lui A."/>
            <person name="MacDonald P."/>
            <person name="Magnisalis V."/>
            <person name="Maru K."/>
            <person name="Matthews C."/>
            <person name="McCusker W."/>
            <person name="McDonough S."/>
            <person name="Mehta T."/>
            <person name="Meldrim J."/>
            <person name="Meneus L."/>
            <person name="Mihai O."/>
            <person name="Mihalev A."/>
            <person name="Mihova T."/>
            <person name="Mittelman R."/>
            <person name="Mlenga V."/>
            <person name="Montmayeur A."/>
            <person name="Mulrain L."/>
            <person name="Navidi A."/>
            <person name="Naylor J."/>
            <person name="Negash T."/>
            <person name="Nguyen T."/>
            <person name="Nguyen N."/>
            <person name="Nicol R."/>
            <person name="Norbu C."/>
            <person name="Norbu N."/>
            <person name="Novod N."/>
            <person name="O'Neill B."/>
            <person name="Osman S."/>
            <person name="Markiewicz E."/>
            <person name="Oyono O.L."/>
            <person name="Patti C."/>
            <person name="Phunkhang P."/>
            <person name="Pierre F."/>
            <person name="Priest M."/>
            <person name="Raghuraman S."/>
            <person name="Rege F."/>
            <person name="Reyes R."/>
            <person name="Rise C."/>
            <person name="Rogov P."/>
            <person name="Ross K."/>
            <person name="Ryan E."/>
            <person name="Settipalli S."/>
            <person name="Shea T."/>
            <person name="Sherpa N."/>
            <person name="Shi L."/>
            <person name="Shih D."/>
            <person name="Sparrow T."/>
            <person name="Spaulding J."/>
            <person name="Stalker J."/>
            <person name="Stange-Thomann N."/>
            <person name="Stavropoulos S."/>
            <person name="Stone C."/>
            <person name="Strader C."/>
            <person name="Tesfaye S."/>
            <person name="Thomson T."/>
            <person name="Thoulutsang Y."/>
            <person name="Thoulutsang D."/>
            <person name="Topham K."/>
            <person name="Topping I."/>
            <person name="Tsamla T."/>
            <person name="Vassiliev H."/>
            <person name="Vo A."/>
            <person name="Wangchuk T."/>
            <person name="Wangdi T."/>
            <person name="Weiand M."/>
            <person name="Wilkinson J."/>
            <person name="Wilson A."/>
            <person name="Yadav S."/>
            <person name="Young G."/>
            <person name="Yu Q."/>
            <person name="Zembek L."/>
            <person name="Zhong D."/>
            <person name="Zimmer A."/>
            <person name="Zwirko Z."/>
            <person name="Jaffe D.B."/>
            <person name="Alvarez P."/>
            <person name="Brockman W."/>
            <person name="Butler J."/>
            <person name="Chin C."/>
            <person name="Gnerre S."/>
            <person name="Grabherr M."/>
            <person name="Kleber M."/>
            <person name="Mauceli E."/>
            <person name="MacCallum I."/>
        </authorList>
    </citation>
    <scope>NUCLEOTIDE SEQUENCE [LARGE SCALE GENOMIC DNA]</scope>
    <source>
        <strain evidence="2 3">TSC#14021-0224.01</strain>
    </source>
</reference>
<dbReference type="EMBL" id="CH954180">
    <property type="protein sequence ID" value="EDV46570.1"/>
    <property type="molecule type" value="Genomic_DNA"/>
</dbReference>
<evidence type="ECO:0000313" key="3">
    <source>
        <dbReference type="Proteomes" id="UP000008711"/>
    </source>
</evidence>
<organism evidence="2 3">
    <name type="scientific">Drosophila erecta</name>
    <name type="common">Fruit fly</name>
    <dbReference type="NCBI Taxonomy" id="7220"/>
    <lineage>
        <taxon>Eukaryota</taxon>
        <taxon>Metazoa</taxon>
        <taxon>Ecdysozoa</taxon>
        <taxon>Arthropoda</taxon>
        <taxon>Hexapoda</taxon>
        <taxon>Insecta</taxon>
        <taxon>Pterygota</taxon>
        <taxon>Neoptera</taxon>
        <taxon>Endopterygota</taxon>
        <taxon>Diptera</taxon>
        <taxon>Brachycera</taxon>
        <taxon>Muscomorpha</taxon>
        <taxon>Ephydroidea</taxon>
        <taxon>Drosophilidae</taxon>
        <taxon>Drosophila</taxon>
        <taxon>Sophophora</taxon>
    </lineage>
</organism>
<dbReference type="KEGG" id="der:6550277"/>
<sequence>MPNSSVISRVNAGLARCLSHQRRLCRGIAELERLIHNDEFLRDPRTQWLLHQRRQTEEEQAGADARVSALGRMGCEMGRLLGSSKLCPKLCPQAGENDLVVTRTFCQILQVENTTRRKQTGPMPAPTPLPSPERRPSFVFSPGTQGSCSEISPRG</sequence>
<dbReference type="OMA" id="SSKACCQ"/>